<dbReference type="InterPro" id="IPR000326">
    <property type="entry name" value="PAP2/HPO"/>
</dbReference>
<feature type="domain" description="Phosphatidic acid phosphatase type 2/haloperoxidase" evidence="2">
    <location>
        <begin position="66"/>
        <end position="208"/>
    </location>
</feature>
<organism evidence="3 4">
    <name type="scientific">Fusibacter paucivorans</name>
    <dbReference type="NCBI Taxonomy" id="76009"/>
    <lineage>
        <taxon>Bacteria</taxon>
        <taxon>Bacillati</taxon>
        <taxon>Bacillota</taxon>
        <taxon>Clostridia</taxon>
        <taxon>Eubacteriales</taxon>
        <taxon>Eubacteriales Family XII. Incertae Sedis</taxon>
        <taxon>Fusibacter</taxon>
    </lineage>
</organism>
<feature type="transmembrane region" description="Helical" evidence="1">
    <location>
        <begin position="189"/>
        <end position="210"/>
    </location>
</feature>
<feature type="transmembrane region" description="Helical" evidence="1">
    <location>
        <begin position="65"/>
        <end position="86"/>
    </location>
</feature>
<dbReference type="Proteomes" id="UP000746471">
    <property type="component" value="Unassembled WGS sequence"/>
</dbReference>
<protein>
    <submittedName>
        <fullName evidence="3">Phosphatase PAP2 family protein</fullName>
    </submittedName>
</protein>
<evidence type="ECO:0000256" key="1">
    <source>
        <dbReference type="SAM" id="Phobius"/>
    </source>
</evidence>
<name>A0ABS5PTS4_9FIRM</name>
<keyword evidence="1" id="KW-1133">Transmembrane helix</keyword>
<feature type="transmembrane region" description="Helical" evidence="1">
    <location>
        <begin position="7"/>
        <end position="28"/>
    </location>
</feature>
<dbReference type="EMBL" id="JAHBCL010000028">
    <property type="protein sequence ID" value="MBS7527956.1"/>
    <property type="molecule type" value="Genomic_DNA"/>
</dbReference>
<gene>
    <name evidence="3" type="ORF">KHM83_14820</name>
</gene>
<dbReference type="Gene3D" id="1.20.144.10">
    <property type="entry name" value="Phosphatidic acid phosphatase type 2/haloperoxidase"/>
    <property type="match status" value="1"/>
</dbReference>
<evidence type="ECO:0000313" key="3">
    <source>
        <dbReference type="EMBL" id="MBS7527956.1"/>
    </source>
</evidence>
<sequence length="219" mass="24603">MKKKNVSLIVSAVLWLIFAGFTILVMHYDVKPIGPNQSRVGFAAFNQFVFEKTGINFLWYELTEWLGIVVLLTAGGFGIVGVVQWIQRKSILKVDRAVLAMGIYDVIVVAMYISFEKYVVNYRPILLDGKLEASFPSSHVMVAFSILGAAIVYFQKRAKNNFVLWGFTFFAGSVIALMVAGRLISGVHWFTDIVGGVLLGAALVSLYRFLMQWMMRQLK</sequence>
<feature type="transmembrane region" description="Helical" evidence="1">
    <location>
        <begin position="162"/>
        <end position="183"/>
    </location>
</feature>
<keyword evidence="1" id="KW-0812">Transmembrane</keyword>
<feature type="transmembrane region" description="Helical" evidence="1">
    <location>
        <begin position="98"/>
        <end position="115"/>
    </location>
</feature>
<accession>A0ABS5PTS4</accession>
<dbReference type="RefSeq" id="WP_213237818.1">
    <property type="nucleotide sequence ID" value="NZ_JAHBCL010000028.1"/>
</dbReference>
<evidence type="ECO:0000313" key="4">
    <source>
        <dbReference type="Proteomes" id="UP000746471"/>
    </source>
</evidence>
<comment type="caution">
    <text evidence="3">The sequence shown here is derived from an EMBL/GenBank/DDBJ whole genome shotgun (WGS) entry which is preliminary data.</text>
</comment>
<keyword evidence="1" id="KW-0472">Membrane</keyword>
<dbReference type="SMART" id="SM00014">
    <property type="entry name" value="acidPPc"/>
    <property type="match status" value="1"/>
</dbReference>
<dbReference type="PANTHER" id="PTHR14969:SF13">
    <property type="entry name" value="AT30094P"/>
    <property type="match status" value="1"/>
</dbReference>
<evidence type="ECO:0000259" key="2">
    <source>
        <dbReference type="SMART" id="SM00014"/>
    </source>
</evidence>
<dbReference type="SUPFAM" id="SSF48317">
    <property type="entry name" value="Acid phosphatase/Vanadium-dependent haloperoxidase"/>
    <property type="match status" value="1"/>
</dbReference>
<dbReference type="Pfam" id="PF01569">
    <property type="entry name" value="PAP2"/>
    <property type="match status" value="1"/>
</dbReference>
<proteinExistence type="predicted"/>
<feature type="transmembrane region" description="Helical" evidence="1">
    <location>
        <begin position="135"/>
        <end position="155"/>
    </location>
</feature>
<dbReference type="InterPro" id="IPR036938">
    <property type="entry name" value="PAP2/HPO_sf"/>
</dbReference>
<keyword evidence="4" id="KW-1185">Reference proteome</keyword>
<reference evidence="3 4" key="1">
    <citation type="submission" date="2021-05" db="EMBL/GenBank/DDBJ databases">
        <title>Fusibacter ferrireducens sp. nov., an anaerobic, sulfur- and Fe-reducing bacterium isolated from the mangrove sediment.</title>
        <authorList>
            <person name="Qiu D."/>
        </authorList>
    </citation>
    <scope>NUCLEOTIDE SEQUENCE [LARGE SCALE GENOMIC DNA]</scope>
    <source>
        <strain evidence="3 4">DSM 12116</strain>
    </source>
</reference>
<dbReference type="PANTHER" id="PTHR14969">
    <property type="entry name" value="SPHINGOSINE-1-PHOSPHATE PHOSPHOHYDROLASE"/>
    <property type="match status" value="1"/>
</dbReference>